<dbReference type="EMBL" id="ABCC02000015">
    <property type="protein sequence ID" value="EDP18391.1"/>
    <property type="molecule type" value="Genomic_DNA"/>
</dbReference>
<reference evidence="1 2" key="1">
    <citation type="submission" date="2007-08" db="EMBL/GenBank/DDBJ databases">
        <authorList>
            <person name="Fulton L."/>
            <person name="Clifton S."/>
            <person name="Fulton B."/>
            <person name="Xu J."/>
            <person name="Minx P."/>
            <person name="Pepin K.H."/>
            <person name="Johnson M."/>
            <person name="Thiruvilangam P."/>
            <person name="Bhonagiri V."/>
            <person name="Nash W.E."/>
            <person name="Mardis E.R."/>
            <person name="Wilson R.K."/>
        </authorList>
    </citation>
    <scope>NUCLEOTIDE SEQUENCE [LARGE SCALE GENOMIC DNA]</scope>
    <source>
        <strain evidence="2">ATCC BAA-613 / DSM 15670 / CCUG 46953 / JCM 12243 / WAL 16351</strain>
    </source>
</reference>
<dbReference type="PaxDb" id="411902-CLOBOL_01262"/>
<comment type="caution">
    <text evidence="1">The sequence shown here is derived from an EMBL/GenBank/DDBJ whole genome shotgun (WGS) entry which is preliminary data.</text>
</comment>
<organism evidence="1 2">
    <name type="scientific">Enterocloster bolteae (strain ATCC BAA-613 / DSM 15670 / CCUG 46953 / JCM 12243 / WAL 16351)</name>
    <name type="common">Clostridium bolteae</name>
    <dbReference type="NCBI Taxonomy" id="411902"/>
    <lineage>
        <taxon>Bacteria</taxon>
        <taxon>Bacillati</taxon>
        <taxon>Bacillota</taxon>
        <taxon>Clostridia</taxon>
        <taxon>Lachnospirales</taxon>
        <taxon>Lachnospiraceae</taxon>
        <taxon>Enterocloster</taxon>
    </lineage>
</organism>
<accession>A8RKB8</accession>
<dbReference type="AlphaFoldDB" id="A8RKB8"/>
<evidence type="ECO:0000313" key="1">
    <source>
        <dbReference type="EMBL" id="EDP18391.1"/>
    </source>
</evidence>
<gene>
    <name evidence="1" type="ORF">CLOBOL_01262</name>
</gene>
<sequence>MGKPPCCDCRLVDFTKYFYFFHFTIISFNSFPEK</sequence>
<proteinExistence type="predicted"/>
<name>A8RKB8_ENTBW</name>
<evidence type="ECO:0000313" key="2">
    <source>
        <dbReference type="Proteomes" id="UP000005396"/>
    </source>
</evidence>
<dbReference type="HOGENOM" id="CLU_3372929_0_0_9"/>
<protein>
    <submittedName>
        <fullName evidence="1">Uncharacterized protein</fullName>
    </submittedName>
</protein>
<reference evidence="1 2" key="2">
    <citation type="submission" date="2007-09" db="EMBL/GenBank/DDBJ databases">
        <title>Draft genome sequence of Clostridium bolteae (ATCC BAA-613).</title>
        <authorList>
            <person name="Sudarsanam P."/>
            <person name="Ley R."/>
            <person name="Guruge J."/>
            <person name="Turnbaugh P.J."/>
            <person name="Mahowald M."/>
            <person name="Liep D."/>
            <person name="Gordon J."/>
        </authorList>
    </citation>
    <scope>NUCLEOTIDE SEQUENCE [LARGE SCALE GENOMIC DNA]</scope>
    <source>
        <strain evidence="2">ATCC BAA-613 / DSM 15670 / CCUG 46953 / JCM 12243 / WAL 16351</strain>
    </source>
</reference>
<dbReference type="Proteomes" id="UP000005396">
    <property type="component" value="Unassembled WGS sequence"/>
</dbReference>